<dbReference type="AlphaFoldDB" id="K8EKT0"/>
<dbReference type="InterPro" id="IPR000652">
    <property type="entry name" value="Triosephosphate_isomerase"/>
</dbReference>
<comment type="pathway">
    <text evidence="1">Carbohydrate degradation; glycolysis; D-glyceraldehyde 3-phosphate from glycerone phosphate: step 1/1.</text>
</comment>
<dbReference type="GO" id="GO:0006096">
    <property type="term" value="P:glycolytic process"/>
    <property type="evidence" value="ECO:0007669"/>
    <property type="project" value="UniProtKB-KW"/>
</dbReference>
<dbReference type="SUPFAM" id="SSF51351">
    <property type="entry name" value="Triosephosphate isomerase (TIM)"/>
    <property type="match status" value="1"/>
</dbReference>
<keyword evidence="11" id="KW-1185">Reference proteome</keyword>
<organism evidence="10 11">
    <name type="scientific">Bathycoccus prasinos</name>
    <dbReference type="NCBI Taxonomy" id="41875"/>
    <lineage>
        <taxon>Eukaryota</taxon>
        <taxon>Viridiplantae</taxon>
        <taxon>Chlorophyta</taxon>
        <taxon>Mamiellophyceae</taxon>
        <taxon>Mamiellales</taxon>
        <taxon>Bathycoccaceae</taxon>
        <taxon>Bathycoccus</taxon>
    </lineage>
</organism>
<dbReference type="RefSeq" id="XP_007509712.1">
    <property type="nucleotide sequence ID" value="XM_007509650.1"/>
</dbReference>
<name>K8EKT0_9CHLO</name>
<feature type="compositionally biased region" description="Polar residues" evidence="9">
    <location>
        <begin position="22"/>
        <end position="36"/>
    </location>
</feature>
<evidence type="ECO:0000256" key="9">
    <source>
        <dbReference type="SAM" id="MobiDB-lite"/>
    </source>
</evidence>
<evidence type="ECO:0000313" key="11">
    <source>
        <dbReference type="Proteomes" id="UP000198341"/>
    </source>
</evidence>
<dbReference type="NCBIfam" id="TIGR00419">
    <property type="entry name" value="tim"/>
    <property type="match status" value="1"/>
</dbReference>
<evidence type="ECO:0000256" key="1">
    <source>
        <dbReference type="ARBA" id="ARBA00004680"/>
    </source>
</evidence>
<dbReference type="STRING" id="41875.K8EKT0"/>
<evidence type="ECO:0000256" key="6">
    <source>
        <dbReference type="ARBA" id="ARBA00022432"/>
    </source>
</evidence>
<evidence type="ECO:0000256" key="7">
    <source>
        <dbReference type="ARBA" id="ARBA00023152"/>
    </source>
</evidence>
<dbReference type="Gene3D" id="3.20.20.70">
    <property type="entry name" value="Aldolase class I"/>
    <property type="match status" value="1"/>
</dbReference>
<evidence type="ECO:0000256" key="8">
    <source>
        <dbReference type="ARBA" id="ARBA00023235"/>
    </source>
</evidence>
<dbReference type="GO" id="GO:0005829">
    <property type="term" value="C:cytosol"/>
    <property type="evidence" value="ECO:0007669"/>
    <property type="project" value="TreeGrafter"/>
</dbReference>
<evidence type="ECO:0000313" key="10">
    <source>
        <dbReference type="EMBL" id="CCO18827.1"/>
    </source>
</evidence>
<keyword evidence="7" id="KW-0324">Glycolysis</keyword>
<dbReference type="Proteomes" id="UP000198341">
    <property type="component" value="Chromosome 12"/>
</dbReference>
<comment type="pathway">
    <text evidence="2">Carbohydrate biosynthesis; gluconeogenesis.</text>
</comment>
<dbReference type="GO" id="GO:0004807">
    <property type="term" value="F:triose-phosphate isomerase activity"/>
    <property type="evidence" value="ECO:0007669"/>
    <property type="project" value="UniProtKB-EC"/>
</dbReference>
<dbReference type="GO" id="GO:0019563">
    <property type="term" value="P:glycerol catabolic process"/>
    <property type="evidence" value="ECO:0007669"/>
    <property type="project" value="TreeGrafter"/>
</dbReference>
<dbReference type="GeneID" id="19012376"/>
<evidence type="ECO:0000256" key="5">
    <source>
        <dbReference type="ARBA" id="ARBA00011940"/>
    </source>
</evidence>
<evidence type="ECO:0000256" key="2">
    <source>
        <dbReference type="ARBA" id="ARBA00004742"/>
    </source>
</evidence>
<dbReference type="InterPro" id="IPR013785">
    <property type="entry name" value="Aldolase_TIM"/>
</dbReference>
<accession>K8EKT0</accession>
<dbReference type="OrthoDB" id="6715177at2759"/>
<dbReference type="InterPro" id="IPR035990">
    <property type="entry name" value="TIM_sf"/>
</dbReference>
<reference evidence="10 11" key="1">
    <citation type="submission" date="2011-10" db="EMBL/GenBank/DDBJ databases">
        <authorList>
            <person name="Genoscope - CEA"/>
        </authorList>
    </citation>
    <scope>NUCLEOTIDE SEQUENCE [LARGE SCALE GENOMIC DNA]</scope>
    <source>
        <strain evidence="10 11">RCC 1105</strain>
    </source>
</reference>
<evidence type="ECO:0000256" key="3">
    <source>
        <dbReference type="ARBA" id="ARBA00007422"/>
    </source>
</evidence>
<dbReference type="PROSITE" id="PS00171">
    <property type="entry name" value="TIM_1"/>
    <property type="match status" value="1"/>
</dbReference>
<sequence length="341" mass="37559">MMASVAMMMRAAAATTIQTTPSYSHLTARKTMTPSARTRKNHRMDNNNNNNRRRRRGELLQIVSEGTGRFIVGGNWKCNGTRESVKALVEALNKNVPNIEKNCDIYCCPTFLHLPYVKDNLNERFNVCAQNSWVEADLVDPEHHYDSTTGAFTGEISAEMLEDLQVPFVLLGHSERRTLLGDTDEIVGKKVAHARYHGLSVVVCVGETLEERENGTTFDVIFKQLKAVAKEIDDREHSSWGSSVVIAYEPIWAIGTGKVATPEQVQEVHSKIRSWLAENVSEDVAKATRIQYGGSVNASNCADLAKLSDIDGFLVGGASLNGDDFAAICNASSVHYKAVGR</sequence>
<dbReference type="PANTHER" id="PTHR21139">
    <property type="entry name" value="TRIOSEPHOSPHATE ISOMERASE"/>
    <property type="match status" value="1"/>
</dbReference>
<dbReference type="EC" id="5.3.1.1" evidence="5"/>
<proteinExistence type="inferred from homology"/>
<dbReference type="HAMAP" id="MF_00147_B">
    <property type="entry name" value="TIM_B"/>
    <property type="match status" value="1"/>
</dbReference>
<comment type="subunit">
    <text evidence="4">Homodimer.</text>
</comment>
<dbReference type="InterPro" id="IPR022896">
    <property type="entry name" value="TrioseP_Isoase_bac/euk"/>
</dbReference>
<dbReference type="FunFam" id="3.20.20.70:FF:000020">
    <property type="entry name" value="Triosephosphate isomerase"/>
    <property type="match status" value="1"/>
</dbReference>
<protein>
    <recommendedName>
        <fullName evidence="5">triose-phosphate isomerase</fullName>
        <ecNumber evidence="5">5.3.1.1</ecNumber>
    </recommendedName>
</protein>
<dbReference type="Pfam" id="PF00121">
    <property type="entry name" value="TIM"/>
    <property type="match status" value="1"/>
</dbReference>
<gene>
    <name evidence="10" type="ordered locus">Bathy12g01650</name>
</gene>
<dbReference type="EMBL" id="FO082267">
    <property type="protein sequence ID" value="CCO18827.1"/>
    <property type="molecule type" value="Genomic_DNA"/>
</dbReference>
<dbReference type="PROSITE" id="PS51440">
    <property type="entry name" value="TIM_2"/>
    <property type="match status" value="1"/>
</dbReference>
<dbReference type="GO" id="GO:0006094">
    <property type="term" value="P:gluconeogenesis"/>
    <property type="evidence" value="ECO:0007669"/>
    <property type="project" value="UniProtKB-KW"/>
</dbReference>
<dbReference type="GO" id="GO:0046166">
    <property type="term" value="P:glyceraldehyde-3-phosphate biosynthetic process"/>
    <property type="evidence" value="ECO:0007669"/>
    <property type="project" value="TreeGrafter"/>
</dbReference>
<evidence type="ECO:0000256" key="4">
    <source>
        <dbReference type="ARBA" id="ARBA00011738"/>
    </source>
</evidence>
<keyword evidence="8 10" id="KW-0413">Isomerase</keyword>
<dbReference type="InterPro" id="IPR020861">
    <property type="entry name" value="Triosephosphate_isomerase_AS"/>
</dbReference>
<dbReference type="CDD" id="cd00311">
    <property type="entry name" value="TIM"/>
    <property type="match status" value="1"/>
</dbReference>
<dbReference type="PANTHER" id="PTHR21139:SF2">
    <property type="entry name" value="TRIOSEPHOSPHATE ISOMERASE"/>
    <property type="match status" value="1"/>
</dbReference>
<dbReference type="eggNOG" id="KOG1643">
    <property type="taxonomic scope" value="Eukaryota"/>
</dbReference>
<dbReference type="KEGG" id="bpg:Bathy12g01650"/>
<comment type="similarity">
    <text evidence="3">Belongs to the triosephosphate isomerase family.</text>
</comment>
<feature type="region of interest" description="Disordered" evidence="9">
    <location>
        <begin position="22"/>
        <end position="56"/>
    </location>
</feature>
<keyword evidence="6" id="KW-0312">Gluconeogenesis</keyword>